<dbReference type="EMBL" id="DYZF01000259">
    <property type="protein sequence ID" value="HJE52341.1"/>
    <property type="molecule type" value="Genomic_DNA"/>
</dbReference>
<evidence type="ECO:0008006" key="3">
    <source>
        <dbReference type="Google" id="ProtNLM"/>
    </source>
</evidence>
<proteinExistence type="predicted"/>
<comment type="caution">
    <text evidence="1">The sequence shown here is derived from an EMBL/GenBank/DDBJ whole genome shotgun (WGS) entry which is preliminary data.</text>
</comment>
<gene>
    <name evidence="1" type="ORF">K8V15_10295</name>
</gene>
<sequence>MIRTAPIQFTNNPDAWVSLLTALGGTLVTDSPGWKVVRFGGGVVALHGADSEERSGDLEFWFDATDPEAAARATGGEVQHRELEGAGTVWEALMADGQRLGFNPWSADSDGPAGQLSVMPIWSTPDVDAAATALKGIGAEPRIASDSGVWADFTVDDGLIAVHSGTGCASTLSFESAGPLDALAEQLEAKGMAVRVIDENFGRTLRVDHPDGREEIWINAQQDDLYGYHER</sequence>
<evidence type="ECO:0000313" key="1">
    <source>
        <dbReference type="EMBL" id="HJE52341.1"/>
    </source>
</evidence>
<name>A0A921JRM6_9ACTN</name>
<organism evidence="1 2">
    <name type="scientific">Tessaracoccus flavescens</name>
    <dbReference type="NCBI Taxonomy" id="399497"/>
    <lineage>
        <taxon>Bacteria</taxon>
        <taxon>Bacillati</taxon>
        <taxon>Actinomycetota</taxon>
        <taxon>Actinomycetes</taxon>
        <taxon>Propionibacteriales</taxon>
        <taxon>Propionibacteriaceae</taxon>
        <taxon>Tessaracoccus</taxon>
    </lineage>
</organism>
<accession>A0A921JRM6</accession>
<dbReference type="Proteomes" id="UP000712713">
    <property type="component" value="Unassembled WGS sequence"/>
</dbReference>
<reference evidence="1" key="1">
    <citation type="journal article" date="2021" name="PeerJ">
        <title>Extensive microbial diversity within the chicken gut microbiome revealed by metagenomics and culture.</title>
        <authorList>
            <person name="Gilroy R."/>
            <person name="Ravi A."/>
            <person name="Getino M."/>
            <person name="Pursley I."/>
            <person name="Horton D.L."/>
            <person name="Alikhan N.F."/>
            <person name="Baker D."/>
            <person name="Gharbi K."/>
            <person name="Hall N."/>
            <person name="Watson M."/>
            <person name="Adriaenssens E.M."/>
            <person name="Foster-Nyarko E."/>
            <person name="Jarju S."/>
            <person name="Secka A."/>
            <person name="Antonio M."/>
            <person name="Oren A."/>
            <person name="Chaudhuri R.R."/>
            <person name="La Ragione R."/>
            <person name="Hildebrand F."/>
            <person name="Pallen M.J."/>
        </authorList>
    </citation>
    <scope>NUCLEOTIDE SEQUENCE</scope>
    <source>
        <strain evidence="1">ChiGjej3B3-7470</strain>
    </source>
</reference>
<reference evidence="1" key="2">
    <citation type="submission" date="2021-09" db="EMBL/GenBank/DDBJ databases">
        <authorList>
            <person name="Gilroy R."/>
        </authorList>
    </citation>
    <scope>NUCLEOTIDE SEQUENCE</scope>
    <source>
        <strain evidence="1">ChiGjej3B3-7470</strain>
    </source>
</reference>
<evidence type="ECO:0000313" key="2">
    <source>
        <dbReference type="Proteomes" id="UP000712713"/>
    </source>
</evidence>
<dbReference type="AlphaFoldDB" id="A0A921JRM6"/>
<protein>
    <recommendedName>
        <fullName evidence="3">VOC domain-containing protein</fullName>
    </recommendedName>
</protein>